<reference evidence="2" key="2">
    <citation type="submission" date="2020-09" db="EMBL/GenBank/DDBJ databases">
        <authorList>
            <person name="Sun Q."/>
            <person name="Ohkuma M."/>
        </authorList>
    </citation>
    <scope>NUCLEOTIDE SEQUENCE</scope>
    <source>
        <strain evidence="2">JCM 4434</strain>
    </source>
</reference>
<gene>
    <name evidence="2" type="ORF">GCM10010502_23030</name>
</gene>
<comment type="caution">
    <text evidence="2">The sequence shown here is derived from an EMBL/GenBank/DDBJ whole genome shotgun (WGS) entry which is preliminary data.</text>
</comment>
<feature type="region of interest" description="Disordered" evidence="1">
    <location>
        <begin position="94"/>
        <end position="113"/>
    </location>
</feature>
<evidence type="ECO:0000256" key="1">
    <source>
        <dbReference type="SAM" id="MobiDB-lite"/>
    </source>
</evidence>
<sequence length="113" mass="12332">MQARRDGGPNHREVPMSTDLWEYRPGSHPAADLALVGYEVHATDGPLGRVEQDGGDHLMVDAEPWVPGARVLVPVGLVARVDHLDRTVHLDCPRARVGTAPPPAEDLTTRRPH</sequence>
<dbReference type="AlphaFoldDB" id="A0A8H9HNZ9"/>
<dbReference type="InterPro" id="IPR011033">
    <property type="entry name" value="PRC_barrel-like_sf"/>
</dbReference>
<name>A0A8H9HNZ9_KITAU</name>
<protein>
    <recommendedName>
        <fullName evidence="4">PRC domain containing protein</fullName>
    </recommendedName>
</protein>
<dbReference type="Proteomes" id="UP000610124">
    <property type="component" value="Unassembled WGS sequence"/>
</dbReference>
<dbReference type="SUPFAM" id="SSF50346">
    <property type="entry name" value="PRC-barrel domain"/>
    <property type="match status" value="1"/>
</dbReference>
<feature type="compositionally biased region" description="Basic and acidic residues" evidence="1">
    <location>
        <begin position="1"/>
        <end position="14"/>
    </location>
</feature>
<dbReference type="EMBL" id="BMUB01000004">
    <property type="protein sequence ID" value="GGU70869.1"/>
    <property type="molecule type" value="Genomic_DNA"/>
</dbReference>
<evidence type="ECO:0000313" key="2">
    <source>
        <dbReference type="EMBL" id="GGU70869.1"/>
    </source>
</evidence>
<reference evidence="2" key="1">
    <citation type="journal article" date="2014" name="Int. J. Syst. Evol. Microbiol.">
        <title>Complete genome sequence of Corynebacterium casei LMG S-19264T (=DSM 44701T), isolated from a smear-ripened cheese.</title>
        <authorList>
            <consortium name="US DOE Joint Genome Institute (JGI-PGF)"/>
            <person name="Walter F."/>
            <person name="Albersmeier A."/>
            <person name="Kalinowski J."/>
            <person name="Ruckert C."/>
        </authorList>
    </citation>
    <scope>NUCLEOTIDE SEQUENCE</scope>
    <source>
        <strain evidence="2">JCM 4434</strain>
    </source>
</reference>
<evidence type="ECO:0000313" key="3">
    <source>
        <dbReference type="Proteomes" id="UP000610124"/>
    </source>
</evidence>
<accession>A0A8H9HNZ9</accession>
<feature type="region of interest" description="Disordered" evidence="1">
    <location>
        <begin position="1"/>
        <end position="23"/>
    </location>
</feature>
<proteinExistence type="predicted"/>
<organism evidence="2 3">
    <name type="scientific">Kitasatospora aureofaciens</name>
    <name type="common">Streptomyces aureofaciens</name>
    <dbReference type="NCBI Taxonomy" id="1894"/>
    <lineage>
        <taxon>Bacteria</taxon>
        <taxon>Bacillati</taxon>
        <taxon>Actinomycetota</taxon>
        <taxon>Actinomycetes</taxon>
        <taxon>Kitasatosporales</taxon>
        <taxon>Streptomycetaceae</taxon>
        <taxon>Kitasatospora</taxon>
    </lineage>
</organism>
<evidence type="ECO:0008006" key="4">
    <source>
        <dbReference type="Google" id="ProtNLM"/>
    </source>
</evidence>